<gene>
    <name evidence="2" type="ORF">METZ01_LOCUS207118</name>
</gene>
<evidence type="ECO:0000256" key="1">
    <source>
        <dbReference type="SAM" id="Phobius"/>
    </source>
</evidence>
<sequence length="99" mass="10597">MFNEFLTTTLQVVIALNVAGLIAYFCLGSRRRPIPTAVEAPGLASSADASLWTKLIQPCKKVVETRRPAVLLASGRAPSLDSALGQLRRVLDGYGASLR</sequence>
<dbReference type="AlphaFoldDB" id="A0A382EVU3"/>
<keyword evidence="1" id="KW-0472">Membrane</keyword>
<accession>A0A382EVU3</accession>
<protein>
    <submittedName>
        <fullName evidence="2">Uncharacterized protein</fullName>
    </submittedName>
</protein>
<keyword evidence="1" id="KW-0812">Transmembrane</keyword>
<dbReference type="EMBL" id="UINC01046355">
    <property type="protein sequence ID" value="SVB54264.1"/>
    <property type="molecule type" value="Genomic_DNA"/>
</dbReference>
<name>A0A382EVU3_9ZZZZ</name>
<reference evidence="2" key="1">
    <citation type="submission" date="2018-05" db="EMBL/GenBank/DDBJ databases">
        <authorList>
            <person name="Lanie J.A."/>
            <person name="Ng W.-L."/>
            <person name="Kazmierczak K.M."/>
            <person name="Andrzejewski T.M."/>
            <person name="Davidsen T.M."/>
            <person name="Wayne K.J."/>
            <person name="Tettelin H."/>
            <person name="Glass J.I."/>
            <person name="Rusch D."/>
            <person name="Podicherti R."/>
            <person name="Tsui H.-C.T."/>
            <person name="Winkler M.E."/>
        </authorList>
    </citation>
    <scope>NUCLEOTIDE SEQUENCE</scope>
</reference>
<feature type="transmembrane region" description="Helical" evidence="1">
    <location>
        <begin position="6"/>
        <end position="27"/>
    </location>
</feature>
<organism evidence="2">
    <name type="scientific">marine metagenome</name>
    <dbReference type="NCBI Taxonomy" id="408172"/>
    <lineage>
        <taxon>unclassified sequences</taxon>
        <taxon>metagenomes</taxon>
        <taxon>ecological metagenomes</taxon>
    </lineage>
</organism>
<evidence type="ECO:0000313" key="2">
    <source>
        <dbReference type="EMBL" id="SVB54264.1"/>
    </source>
</evidence>
<proteinExistence type="predicted"/>
<keyword evidence="1" id="KW-1133">Transmembrane helix</keyword>